<dbReference type="InterPro" id="IPR030678">
    <property type="entry name" value="Peptide/Ni-bd"/>
</dbReference>
<evidence type="ECO:0000256" key="1">
    <source>
        <dbReference type="SAM" id="SignalP"/>
    </source>
</evidence>
<dbReference type="GO" id="GO:0042597">
    <property type="term" value="C:periplasmic space"/>
    <property type="evidence" value="ECO:0007669"/>
    <property type="project" value="UniProtKB-ARBA"/>
</dbReference>
<evidence type="ECO:0000313" key="4">
    <source>
        <dbReference type="Proteomes" id="UP000598360"/>
    </source>
</evidence>
<dbReference type="AlphaFoldDB" id="A0A929BCP7"/>
<feature type="chain" id="PRO_5039212573" evidence="1">
    <location>
        <begin position="22"/>
        <end position="510"/>
    </location>
</feature>
<keyword evidence="4" id="KW-1185">Reference proteome</keyword>
<dbReference type="PROSITE" id="PS51257">
    <property type="entry name" value="PROKAR_LIPOPROTEIN"/>
    <property type="match status" value="1"/>
</dbReference>
<feature type="domain" description="Solute-binding protein family 5" evidence="2">
    <location>
        <begin position="79"/>
        <end position="426"/>
    </location>
</feature>
<sequence length="510" mass="55121">MPPPRIFHRAAVLTLVLALVAACGGINTEVGGSGGGASFRFAYPVGPSRYDPHRASSSFDNVTLFPVYDRLVHLDPQAEPIPGLAETWRYTAGGTRLELRIRPDLRFHDGTPLDAAAVKSNLDRARTLDGSTVASELESVRAVQAPDARTVVLVLTEPDSSLVGTLSDRAGMMISPAAFDDPDLDLQPVGAGPYRVVSYSPNDRVVLERFDRYWDPAAAQVPSMVVAIQPDSTTRMNALRSGQTDAALVGGNQVAEAGLYDLPTTGDSTLAFYHLQLNRTRSHFGDQRVRRALNHAIDRSATIDGVLFGHGEPAAQPFPAGYRAHDPHLGDPYPHDPRKARALLAEAGLAGGFDFEAIVPTTDPGLAIAVQEQLADVGVRMHIREVSSGETADLFYSREQADAMFSPWGGRADPVQTLSLLYGADGFANPGSHTIPRIEQLTEQARRTIDPRQRDALLHRIGRLVAEHALDVPVTFADTVFAHHPRVTGLRGWQSNKPELRGIDVRGSEG</sequence>
<gene>
    <name evidence="3" type="ORF">IQ251_12165</name>
</gene>
<dbReference type="PANTHER" id="PTHR30290:SF83">
    <property type="entry name" value="ABC TRANSPORTER SUBSTRATE-BINDING PROTEIN"/>
    <property type="match status" value="1"/>
</dbReference>
<accession>A0A929BCP7</accession>
<dbReference type="Gene3D" id="3.10.105.10">
    <property type="entry name" value="Dipeptide-binding Protein, Domain 3"/>
    <property type="match status" value="1"/>
</dbReference>
<organism evidence="3 4">
    <name type="scientific">Saccharopolyspora montiporae</name>
    <dbReference type="NCBI Taxonomy" id="2781240"/>
    <lineage>
        <taxon>Bacteria</taxon>
        <taxon>Bacillati</taxon>
        <taxon>Actinomycetota</taxon>
        <taxon>Actinomycetes</taxon>
        <taxon>Pseudonocardiales</taxon>
        <taxon>Pseudonocardiaceae</taxon>
        <taxon>Saccharopolyspora</taxon>
    </lineage>
</organism>
<keyword evidence="1" id="KW-0732">Signal</keyword>
<dbReference type="PANTHER" id="PTHR30290">
    <property type="entry name" value="PERIPLASMIC BINDING COMPONENT OF ABC TRANSPORTER"/>
    <property type="match status" value="1"/>
</dbReference>
<name>A0A929BCP7_9PSEU</name>
<dbReference type="EMBL" id="JADEYC010000019">
    <property type="protein sequence ID" value="MBE9375198.1"/>
    <property type="molecule type" value="Genomic_DNA"/>
</dbReference>
<dbReference type="GO" id="GO:0015833">
    <property type="term" value="P:peptide transport"/>
    <property type="evidence" value="ECO:0007669"/>
    <property type="project" value="TreeGrafter"/>
</dbReference>
<dbReference type="Proteomes" id="UP000598360">
    <property type="component" value="Unassembled WGS sequence"/>
</dbReference>
<dbReference type="SUPFAM" id="SSF53850">
    <property type="entry name" value="Periplasmic binding protein-like II"/>
    <property type="match status" value="1"/>
</dbReference>
<feature type="signal peptide" evidence="1">
    <location>
        <begin position="1"/>
        <end position="21"/>
    </location>
</feature>
<dbReference type="InterPro" id="IPR039424">
    <property type="entry name" value="SBP_5"/>
</dbReference>
<proteinExistence type="predicted"/>
<reference evidence="3" key="1">
    <citation type="submission" date="2020-10" db="EMBL/GenBank/DDBJ databases">
        <title>Diversity and distribution of actinomycetes associated with coral in the coast of Hainan.</title>
        <authorList>
            <person name="Li F."/>
        </authorList>
    </citation>
    <scope>NUCLEOTIDE SEQUENCE</scope>
    <source>
        <strain evidence="3">HNM0983</strain>
    </source>
</reference>
<dbReference type="InterPro" id="IPR000914">
    <property type="entry name" value="SBP_5_dom"/>
</dbReference>
<dbReference type="RefSeq" id="WP_193928649.1">
    <property type="nucleotide sequence ID" value="NZ_JADEYC010000019.1"/>
</dbReference>
<dbReference type="GO" id="GO:1904680">
    <property type="term" value="F:peptide transmembrane transporter activity"/>
    <property type="evidence" value="ECO:0007669"/>
    <property type="project" value="TreeGrafter"/>
</dbReference>
<protein>
    <submittedName>
        <fullName evidence="3">ABC transporter substrate-binding protein</fullName>
    </submittedName>
</protein>
<dbReference type="PIRSF" id="PIRSF002741">
    <property type="entry name" value="MppA"/>
    <property type="match status" value="1"/>
</dbReference>
<evidence type="ECO:0000313" key="3">
    <source>
        <dbReference type="EMBL" id="MBE9375198.1"/>
    </source>
</evidence>
<evidence type="ECO:0000259" key="2">
    <source>
        <dbReference type="Pfam" id="PF00496"/>
    </source>
</evidence>
<dbReference type="Gene3D" id="3.90.76.10">
    <property type="entry name" value="Dipeptide-binding Protein, Domain 1"/>
    <property type="match status" value="1"/>
</dbReference>
<dbReference type="Pfam" id="PF00496">
    <property type="entry name" value="SBP_bac_5"/>
    <property type="match status" value="1"/>
</dbReference>
<comment type="caution">
    <text evidence="3">The sequence shown here is derived from an EMBL/GenBank/DDBJ whole genome shotgun (WGS) entry which is preliminary data.</text>
</comment>
<dbReference type="GO" id="GO:0043190">
    <property type="term" value="C:ATP-binding cassette (ABC) transporter complex"/>
    <property type="evidence" value="ECO:0007669"/>
    <property type="project" value="InterPro"/>
</dbReference>
<dbReference type="Gene3D" id="3.40.190.10">
    <property type="entry name" value="Periplasmic binding protein-like II"/>
    <property type="match status" value="1"/>
</dbReference>